<dbReference type="EMBL" id="CP076448">
    <property type="protein sequence ID" value="QXM24323.1"/>
    <property type="molecule type" value="Genomic_DNA"/>
</dbReference>
<feature type="region of interest" description="Disordered" evidence="1">
    <location>
        <begin position="95"/>
        <end position="127"/>
    </location>
</feature>
<feature type="compositionally biased region" description="Low complexity" evidence="1">
    <location>
        <begin position="102"/>
        <end position="116"/>
    </location>
</feature>
<feature type="compositionally biased region" description="Basic and acidic residues" evidence="1">
    <location>
        <begin position="16"/>
        <end position="29"/>
    </location>
</feature>
<reference evidence="2" key="1">
    <citation type="submission" date="2021-06" db="EMBL/GenBank/DDBJ databases">
        <title>Elioraea tepida, sp. nov., a moderately thermophilic aerobic anoxygenic phototrophic bacterium isolated from an alkaline siliceous hot spring mat community in Yellowstone National Park, WY, USA.</title>
        <authorList>
            <person name="Saini M.K."/>
            <person name="Yoshida S."/>
            <person name="Sebastian A."/>
            <person name="Hirose S."/>
            <person name="Hara E."/>
            <person name="Tamaki H."/>
            <person name="Soulier N.T."/>
            <person name="Albert I."/>
            <person name="Hanada S."/>
            <person name="Bryant D.A."/>
            <person name="Tank M."/>
        </authorList>
    </citation>
    <scope>NUCLEOTIDE SEQUENCE</scope>
    <source>
        <strain evidence="2">MS-P2</strain>
    </source>
</reference>
<evidence type="ECO:0000313" key="2">
    <source>
        <dbReference type="EMBL" id="QXM24323.1"/>
    </source>
</evidence>
<dbReference type="RefSeq" id="WP_218285380.1">
    <property type="nucleotide sequence ID" value="NZ_CP076448.1"/>
</dbReference>
<dbReference type="Proteomes" id="UP000694001">
    <property type="component" value="Chromosome"/>
</dbReference>
<dbReference type="KEGG" id="elio:KO353_13885"/>
<sequence>MFSWMEDPDAAPNMPWRKELERRLAERLNKPLAQAQAQQPAEAETQQSAEAQTQQTLPPSAAPKTPSLMFSWMEDPDAALEMPWTKDFRRRLAQLIAEQTGQPETQQSAEAQTQQTLPPSAAPPTRT</sequence>
<gene>
    <name evidence="2" type="ORF">KO353_13885</name>
</gene>
<evidence type="ECO:0000313" key="3">
    <source>
        <dbReference type="Proteomes" id="UP000694001"/>
    </source>
</evidence>
<protein>
    <submittedName>
        <fullName evidence="2">Uncharacterized protein</fullName>
    </submittedName>
</protein>
<keyword evidence="3" id="KW-1185">Reference proteome</keyword>
<evidence type="ECO:0000256" key="1">
    <source>
        <dbReference type="SAM" id="MobiDB-lite"/>
    </source>
</evidence>
<feature type="region of interest" description="Disordered" evidence="1">
    <location>
        <begin position="1"/>
        <end position="72"/>
    </location>
</feature>
<organism evidence="2 3">
    <name type="scientific">Elioraea tepida</name>
    <dbReference type="NCBI Taxonomy" id="2843330"/>
    <lineage>
        <taxon>Bacteria</taxon>
        <taxon>Pseudomonadati</taxon>
        <taxon>Pseudomonadota</taxon>
        <taxon>Alphaproteobacteria</taxon>
        <taxon>Acetobacterales</taxon>
        <taxon>Elioraeaceae</taxon>
        <taxon>Elioraea</taxon>
    </lineage>
</organism>
<feature type="compositionally biased region" description="Low complexity" evidence="1">
    <location>
        <begin position="33"/>
        <end position="56"/>
    </location>
</feature>
<name>A0A975YJD5_9PROT</name>
<dbReference type="AlphaFoldDB" id="A0A975YJD5"/>
<proteinExistence type="predicted"/>
<accession>A0A975YJD5</accession>